<keyword evidence="3" id="KW-1185">Reference proteome</keyword>
<proteinExistence type="predicted"/>
<dbReference type="EMBL" id="PQFF01000083">
    <property type="protein sequence ID" value="RHZ83904.1"/>
    <property type="molecule type" value="Genomic_DNA"/>
</dbReference>
<reference evidence="2 3" key="1">
    <citation type="submission" date="2018-08" db="EMBL/GenBank/DDBJ databases">
        <title>Genome and evolution of the arbuscular mycorrhizal fungus Diversispora epigaea (formerly Glomus versiforme) and its bacterial endosymbionts.</title>
        <authorList>
            <person name="Sun X."/>
            <person name="Fei Z."/>
            <person name="Harrison M."/>
        </authorList>
    </citation>
    <scope>NUCLEOTIDE SEQUENCE [LARGE SCALE GENOMIC DNA]</scope>
    <source>
        <strain evidence="2 3">IT104</strain>
    </source>
</reference>
<evidence type="ECO:0000313" key="2">
    <source>
        <dbReference type="EMBL" id="RHZ83904.1"/>
    </source>
</evidence>
<protein>
    <submittedName>
        <fullName evidence="2">Uncharacterized protein</fullName>
    </submittedName>
</protein>
<comment type="caution">
    <text evidence="2">The sequence shown here is derived from an EMBL/GenBank/DDBJ whole genome shotgun (WGS) entry which is preliminary data.</text>
</comment>
<evidence type="ECO:0000313" key="3">
    <source>
        <dbReference type="Proteomes" id="UP000266861"/>
    </source>
</evidence>
<feature type="region of interest" description="Disordered" evidence="1">
    <location>
        <begin position="43"/>
        <end position="85"/>
    </location>
</feature>
<name>A0A397JFD7_9GLOM</name>
<evidence type="ECO:0000256" key="1">
    <source>
        <dbReference type="SAM" id="MobiDB-lite"/>
    </source>
</evidence>
<dbReference type="AlphaFoldDB" id="A0A397JFD7"/>
<dbReference type="Proteomes" id="UP000266861">
    <property type="component" value="Unassembled WGS sequence"/>
</dbReference>
<gene>
    <name evidence="2" type="ORF">Glove_87g29</name>
</gene>
<accession>A0A397JFD7</accession>
<sequence length="85" mass="10129">MNKIKDEKHLKSRKTRDIKETRIMLKIPSFQFDTHSTSYSLLNGNSNDNSNSTIYTNNTKTNNKTPTTPIRNNNNNYNYNQYYYR</sequence>
<organism evidence="2 3">
    <name type="scientific">Diversispora epigaea</name>
    <dbReference type="NCBI Taxonomy" id="1348612"/>
    <lineage>
        <taxon>Eukaryota</taxon>
        <taxon>Fungi</taxon>
        <taxon>Fungi incertae sedis</taxon>
        <taxon>Mucoromycota</taxon>
        <taxon>Glomeromycotina</taxon>
        <taxon>Glomeromycetes</taxon>
        <taxon>Diversisporales</taxon>
        <taxon>Diversisporaceae</taxon>
        <taxon>Diversispora</taxon>
    </lineage>
</organism>